<comment type="caution">
    <text evidence="2">The sequence shown here is derived from an EMBL/GenBank/DDBJ whole genome shotgun (WGS) entry which is preliminary data.</text>
</comment>
<evidence type="ECO:0000259" key="1">
    <source>
        <dbReference type="PROSITE" id="PS51819"/>
    </source>
</evidence>
<dbReference type="InterPro" id="IPR029068">
    <property type="entry name" value="Glyas_Bleomycin-R_OHBP_Dase"/>
</dbReference>
<accession>A0A1A5YI25</accession>
<dbReference type="STRING" id="1844972.A7K91_00625"/>
<reference evidence="2 3" key="1">
    <citation type="submission" date="2016-05" db="EMBL/GenBank/DDBJ databases">
        <title>Paenibacillus oryzae. sp. nov., isolated from the rice root.</title>
        <authorList>
            <person name="Zhang J."/>
            <person name="Zhang X."/>
        </authorList>
    </citation>
    <scope>NUCLEOTIDE SEQUENCE [LARGE SCALE GENOMIC DNA]</scope>
    <source>
        <strain evidence="2 3">1DrF-4</strain>
    </source>
</reference>
<gene>
    <name evidence="2" type="ORF">A7K91_00625</name>
</gene>
<sequence>MKLTGICLITDDVPSLMTFYKSILQVEAIGDEVAARLRVEGDFHLDICSKQGMENLAPGSTDGIGHGGCTIEIEVENVDEEYSRLKELDVTLIKMPETYPWGRRSLWIQDPDGNIVNLYTIVS</sequence>
<dbReference type="EMBL" id="LYPA01000060">
    <property type="protein sequence ID" value="OBR65213.1"/>
    <property type="molecule type" value="Genomic_DNA"/>
</dbReference>
<organism evidence="2 3">
    <name type="scientific">Paenibacillus oryzae</name>
    <dbReference type="NCBI Taxonomy" id="1844972"/>
    <lineage>
        <taxon>Bacteria</taxon>
        <taxon>Bacillati</taxon>
        <taxon>Bacillota</taxon>
        <taxon>Bacilli</taxon>
        <taxon>Bacillales</taxon>
        <taxon>Paenibacillaceae</taxon>
        <taxon>Paenibacillus</taxon>
    </lineage>
</organism>
<dbReference type="InterPro" id="IPR004360">
    <property type="entry name" value="Glyas_Fos-R_dOase_dom"/>
</dbReference>
<protein>
    <recommendedName>
        <fullName evidence="1">VOC domain-containing protein</fullName>
    </recommendedName>
</protein>
<dbReference type="AlphaFoldDB" id="A0A1A5YI25"/>
<proteinExistence type="predicted"/>
<evidence type="ECO:0000313" key="3">
    <source>
        <dbReference type="Proteomes" id="UP000092024"/>
    </source>
</evidence>
<dbReference type="SUPFAM" id="SSF54593">
    <property type="entry name" value="Glyoxalase/Bleomycin resistance protein/Dihydroxybiphenyl dioxygenase"/>
    <property type="match status" value="1"/>
</dbReference>
<name>A0A1A5YI25_9BACL</name>
<dbReference type="OrthoDB" id="9796521at2"/>
<dbReference type="InterPro" id="IPR037523">
    <property type="entry name" value="VOC_core"/>
</dbReference>
<evidence type="ECO:0000313" key="2">
    <source>
        <dbReference type="EMBL" id="OBR65213.1"/>
    </source>
</evidence>
<keyword evidence="3" id="KW-1185">Reference proteome</keyword>
<dbReference type="Gene3D" id="3.10.180.10">
    <property type="entry name" value="2,3-Dihydroxybiphenyl 1,2-Dioxygenase, domain 1"/>
    <property type="match status" value="1"/>
</dbReference>
<dbReference type="Pfam" id="PF00903">
    <property type="entry name" value="Glyoxalase"/>
    <property type="match status" value="1"/>
</dbReference>
<dbReference type="Proteomes" id="UP000092024">
    <property type="component" value="Unassembled WGS sequence"/>
</dbReference>
<dbReference type="PROSITE" id="PS51819">
    <property type="entry name" value="VOC"/>
    <property type="match status" value="1"/>
</dbReference>
<feature type="domain" description="VOC" evidence="1">
    <location>
        <begin position="2"/>
        <end position="121"/>
    </location>
</feature>
<dbReference type="RefSeq" id="WP_068683605.1">
    <property type="nucleotide sequence ID" value="NZ_LYPA01000060.1"/>
</dbReference>